<dbReference type="AlphaFoldDB" id="A0A2K1KKN0"/>
<keyword evidence="5" id="KW-1185">Reference proteome</keyword>
<dbReference type="InterPro" id="IPR036526">
    <property type="entry name" value="C-N_Hydrolase_sf"/>
</dbReference>
<evidence type="ECO:0000256" key="1">
    <source>
        <dbReference type="ARBA" id="ARBA00022801"/>
    </source>
</evidence>
<dbReference type="OMA" id="TYMESRT"/>
<feature type="domain" description="CN hydrolase" evidence="2">
    <location>
        <begin position="104"/>
        <end position="353"/>
    </location>
</feature>
<dbReference type="OrthoDB" id="10250282at2759"/>
<dbReference type="Gramene" id="Pp3c5_22250V3.1">
    <property type="protein sequence ID" value="Pp3c5_22250V3.1"/>
    <property type="gene ID" value="Pp3c5_22250"/>
</dbReference>
<dbReference type="RefSeq" id="XP_024375424.1">
    <property type="nucleotide sequence ID" value="XM_024519656.2"/>
</dbReference>
<dbReference type="GO" id="GO:0006528">
    <property type="term" value="P:asparagine metabolic process"/>
    <property type="evidence" value="ECO:0000318"/>
    <property type="project" value="GO_Central"/>
</dbReference>
<dbReference type="EMBL" id="ABEU02000005">
    <property type="protein sequence ID" value="PNR54344.1"/>
    <property type="molecule type" value="Genomic_DNA"/>
</dbReference>
<evidence type="ECO:0000313" key="5">
    <source>
        <dbReference type="Proteomes" id="UP000006727"/>
    </source>
</evidence>
<dbReference type="PROSITE" id="PS01227">
    <property type="entry name" value="UPF0012"/>
    <property type="match status" value="1"/>
</dbReference>
<dbReference type="InterPro" id="IPR003010">
    <property type="entry name" value="C-N_Hydrolase"/>
</dbReference>
<accession>A0A2K1KKN0</accession>
<dbReference type="EnsemblPlants" id="Pp3c5_22250V3.1">
    <property type="protein sequence ID" value="Pp3c5_22250V3.1"/>
    <property type="gene ID" value="Pp3c5_22250"/>
</dbReference>
<dbReference type="EnsemblPlants" id="Pp3c5_22250V3.2">
    <property type="protein sequence ID" value="Pp3c5_22250V3.2"/>
    <property type="gene ID" value="Pp3c5_22250"/>
</dbReference>
<dbReference type="SUPFAM" id="SSF56317">
    <property type="entry name" value="Carbon-nitrogen hydrolase"/>
    <property type="match status" value="1"/>
</dbReference>
<dbReference type="PaxDb" id="3218-PP1S23_26V6.1"/>
<dbReference type="Gramene" id="Pp3c5_22250V3.2">
    <property type="protein sequence ID" value="Pp3c5_22250V3.2"/>
    <property type="gene ID" value="Pp3c5_22250"/>
</dbReference>
<sequence length="395" mass="43776">MSVRRIGNLRRLTCCLRPCSFHQVQPGAARSFVCNPDPLVYSKQALAYSRFGFLCHPTGPLSRSLLSSRSYKVITAAMASDFQSQWARRPHSEPPPKAPNGGKYKIAVCQLCVTSDKETNIANARDRIEAAADKGAQLIVLPEMWNCPISHESFPIYAEEIDAGLEVSPSLAMLADVARKKKVTIVGGSIPERSGGNLYNTCCVFDRNGDLKAKFRKVHLFDIDIPRKITFRESDTLTPGEGLCVVDLDVGRVAVGICYDIRFPEMAMLYASRGAHIICYPGAFNMVTGPLHWELLQKARAVDNQIFVVTCSQARIPSADYTAWGHSTVVGPFGEILATTEHEEATIFADIDYSELDTRRQNMPLEFQRRGNLYHLTDVTRKELAANPMKQGSTS</sequence>
<keyword evidence="1" id="KW-0378">Hydrolase</keyword>
<dbReference type="Proteomes" id="UP000006727">
    <property type="component" value="Chromosome 5"/>
</dbReference>
<reference evidence="4" key="3">
    <citation type="submission" date="2020-12" db="UniProtKB">
        <authorList>
            <consortium name="EnsemblPlants"/>
        </authorList>
    </citation>
    <scope>IDENTIFICATION</scope>
</reference>
<dbReference type="PANTHER" id="PTHR23088:SF30">
    <property type="entry name" value="OMEGA-AMIDASE NIT2"/>
    <property type="match status" value="1"/>
</dbReference>
<dbReference type="KEGG" id="ppp:112282249"/>
<proteinExistence type="predicted"/>
<gene>
    <name evidence="4" type="primary">LOC112282249</name>
    <name evidence="3" type="ORF">PHYPA_008021</name>
</gene>
<name>A0A2K1KKN0_PHYPA</name>
<dbReference type="RefSeq" id="XP_024375426.1">
    <property type="nucleotide sequence ID" value="XM_024519658.2"/>
</dbReference>
<dbReference type="GO" id="GO:0006107">
    <property type="term" value="P:oxaloacetate metabolic process"/>
    <property type="evidence" value="ECO:0000318"/>
    <property type="project" value="GO_Central"/>
</dbReference>
<dbReference type="Pfam" id="PF00795">
    <property type="entry name" value="CN_hydrolase"/>
    <property type="match status" value="1"/>
</dbReference>
<dbReference type="CDD" id="cd07572">
    <property type="entry name" value="nit"/>
    <property type="match status" value="1"/>
</dbReference>
<dbReference type="STRING" id="3218.A0A2K1KKN0"/>
<reference evidence="3 5" key="2">
    <citation type="journal article" date="2018" name="Plant J.">
        <title>The Physcomitrella patens chromosome-scale assembly reveals moss genome structure and evolution.</title>
        <authorList>
            <person name="Lang D."/>
            <person name="Ullrich K.K."/>
            <person name="Murat F."/>
            <person name="Fuchs J."/>
            <person name="Jenkins J."/>
            <person name="Haas F.B."/>
            <person name="Piednoel M."/>
            <person name="Gundlach H."/>
            <person name="Van Bel M."/>
            <person name="Meyberg R."/>
            <person name="Vives C."/>
            <person name="Morata J."/>
            <person name="Symeonidi A."/>
            <person name="Hiss M."/>
            <person name="Muchero W."/>
            <person name="Kamisugi Y."/>
            <person name="Saleh O."/>
            <person name="Blanc G."/>
            <person name="Decker E.L."/>
            <person name="van Gessel N."/>
            <person name="Grimwood J."/>
            <person name="Hayes R.D."/>
            <person name="Graham S.W."/>
            <person name="Gunter L.E."/>
            <person name="McDaniel S.F."/>
            <person name="Hoernstein S.N.W."/>
            <person name="Larsson A."/>
            <person name="Li F.W."/>
            <person name="Perroud P.F."/>
            <person name="Phillips J."/>
            <person name="Ranjan P."/>
            <person name="Rokshar D.S."/>
            <person name="Rothfels C.J."/>
            <person name="Schneider L."/>
            <person name="Shu S."/>
            <person name="Stevenson D.W."/>
            <person name="Thummler F."/>
            <person name="Tillich M."/>
            <person name="Villarreal Aguilar J.C."/>
            <person name="Widiez T."/>
            <person name="Wong G.K."/>
            <person name="Wymore A."/>
            <person name="Zhang Y."/>
            <person name="Zimmer A.D."/>
            <person name="Quatrano R.S."/>
            <person name="Mayer K.F.X."/>
            <person name="Goodstein D."/>
            <person name="Casacuberta J.M."/>
            <person name="Vandepoele K."/>
            <person name="Reski R."/>
            <person name="Cuming A.C."/>
            <person name="Tuskan G.A."/>
            <person name="Maumus F."/>
            <person name="Salse J."/>
            <person name="Schmutz J."/>
            <person name="Rensing S.A."/>
        </authorList>
    </citation>
    <scope>NUCLEOTIDE SEQUENCE [LARGE SCALE GENOMIC DNA]</scope>
    <source>
        <strain evidence="4 5">cv. Gransden 2004</strain>
    </source>
</reference>
<dbReference type="Gene3D" id="3.60.110.10">
    <property type="entry name" value="Carbon-nitrogen hydrolase"/>
    <property type="match status" value="1"/>
</dbReference>
<dbReference type="GO" id="GO:0006541">
    <property type="term" value="P:glutamine metabolic process"/>
    <property type="evidence" value="ECO:0000318"/>
    <property type="project" value="GO_Central"/>
</dbReference>
<dbReference type="FunCoup" id="A0A2K1KKN0">
    <property type="interactions" value="3736"/>
</dbReference>
<dbReference type="PROSITE" id="PS50263">
    <property type="entry name" value="CN_HYDROLASE"/>
    <property type="match status" value="1"/>
</dbReference>
<dbReference type="PANTHER" id="PTHR23088">
    <property type="entry name" value="NITRILASE-RELATED"/>
    <property type="match status" value="1"/>
</dbReference>
<dbReference type="InterPro" id="IPR001110">
    <property type="entry name" value="UPF0012_CS"/>
</dbReference>
<evidence type="ECO:0000313" key="4">
    <source>
        <dbReference type="EnsemblPlants" id="Pp3c5_22250V3.1"/>
    </source>
</evidence>
<evidence type="ECO:0000259" key="2">
    <source>
        <dbReference type="PROSITE" id="PS50263"/>
    </source>
</evidence>
<protein>
    <recommendedName>
        <fullName evidence="2">CN hydrolase domain-containing protein</fullName>
    </recommendedName>
</protein>
<dbReference type="RefSeq" id="XP_024375425.1">
    <property type="nucleotide sequence ID" value="XM_024519657.2"/>
</dbReference>
<dbReference type="InterPro" id="IPR045254">
    <property type="entry name" value="Nit1/2_C-N_Hydrolase"/>
</dbReference>
<dbReference type="GO" id="GO:0050152">
    <property type="term" value="F:omega-amidase activity"/>
    <property type="evidence" value="ECO:0000318"/>
    <property type="project" value="GO_Central"/>
</dbReference>
<organism evidence="3">
    <name type="scientific">Physcomitrium patens</name>
    <name type="common">Spreading-leaved earth moss</name>
    <name type="synonym">Physcomitrella patens</name>
    <dbReference type="NCBI Taxonomy" id="3218"/>
    <lineage>
        <taxon>Eukaryota</taxon>
        <taxon>Viridiplantae</taxon>
        <taxon>Streptophyta</taxon>
        <taxon>Embryophyta</taxon>
        <taxon>Bryophyta</taxon>
        <taxon>Bryophytina</taxon>
        <taxon>Bryopsida</taxon>
        <taxon>Funariidae</taxon>
        <taxon>Funariales</taxon>
        <taxon>Funariaceae</taxon>
        <taxon>Physcomitrium</taxon>
    </lineage>
</organism>
<reference evidence="3 5" key="1">
    <citation type="journal article" date="2008" name="Science">
        <title>The Physcomitrella genome reveals evolutionary insights into the conquest of land by plants.</title>
        <authorList>
            <person name="Rensing S."/>
            <person name="Lang D."/>
            <person name="Zimmer A."/>
            <person name="Terry A."/>
            <person name="Salamov A."/>
            <person name="Shapiro H."/>
            <person name="Nishiyama T."/>
            <person name="Perroud P.-F."/>
            <person name="Lindquist E."/>
            <person name="Kamisugi Y."/>
            <person name="Tanahashi T."/>
            <person name="Sakakibara K."/>
            <person name="Fujita T."/>
            <person name="Oishi K."/>
            <person name="Shin-I T."/>
            <person name="Kuroki Y."/>
            <person name="Toyoda A."/>
            <person name="Suzuki Y."/>
            <person name="Hashimoto A."/>
            <person name="Yamaguchi K."/>
            <person name="Sugano A."/>
            <person name="Kohara Y."/>
            <person name="Fujiyama A."/>
            <person name="Anterola A."/>
            <person name="Aoki S."/>
            <person name="Ashton N."/>
            <person name="Barbazuk W.B."/>
            <person name="Barker E."/>
            <person name="Bennetzen J."/>
            <person name="Bezanilla M."/>
            <person name="Blankenship R."/>
            <person name="Cho S.H."/>
            <person name="Dutcher S."/>
            <person name="Estelle M."/>
            <person name="Fawcett J.A."/>
            <person name="Gundlach H."/>
            <person name="Hanada K."/>
            <person name="Heyl A."/>
            <person name="Hicks K.A."/>
            <person name="Hugh J."/>
            <person name="Lohr M."/>
            <person name="Mayer K."/>
            <person name="Melkozernov A."/>
            <person name="Murata T."/>
            <person name="Nelson D."/>
            <person name="Pils B."/>
            <person name="Prigge M."/>
            <person name="Reiss B."/>
            <person name="Renner T."/>
            <person name="Rombauts S."/>
            <person name="Rushton P."/>
            <person name="Sanderfoot A."/>
            <person name="Schween G."/>
            <person name="Shiu S.-H."/>
            <person name="Stueber K."/>
            <person name="Theodoulou F.L."/>
            <person name="Tu H."/>
            <person name="Van de Peer Y."/>
            <person name="Verrier P.J."/>
            <person name="Waters E."/>
            <person name="Wood A."/>
            <person name="Yang L."/>
            <person name="Cove D."/>
            <person name="Cuming A."/>
            <person name="Hasebe M."/>
            <person name="Lucas S."/>
            <person name="Mishler D.B."/>
            <person name="Reski R."/>
            <person name="Grigoriev I."/>
            <person name="Quatrano R.S."/>
            <person name="Boore J.L."/>
        </authorList>
    </citation>
    <scope>NUCLEOTIDE SEQUENCE [LARGE SCALE GENOMIC DNA]</scope>
    <source>
        <strain evidence="4 5">cv. Gransden 2004</strain>
    </source>
</reference>
<evidence type="ECO:0000313" key="3">
    <source>
        <dbReference type="EMBL" id="PNR54344.1"/>
    </source>
</evidence>
<dbReference type="GeneID" id="112282249"/>